<gene>
    <name evidence="3" type="ORF">J1784_20555</name>
</gene>
<dbReference type="InterPro" id="IPR013078">
    <property type="entry name" value="His_Pase_superF_clade-1"/>
</dbReference>
<keyword evidence="4" id="KW-1185">Reference proteome</keyword>
<evidence type="ECO:0000313" key="4">
    <source>
        <dbReference type="Proteomes" id="UP000739284"/>
    </source>
</evidence>
<dbReference type="EMBL" id="JAFMOY010000131">
    <property type="protein sequence ID" value="MBU9847393.1"/>
    <property type="molecule type" value="Genomic_DNA"/>
</dbReference>
<keyword evidence="2" id="KW-0732">Signal</keyword>
<feature type="chain" id="PRO_5045836567" evidence="2">
    <location>
        <begin position="27"/>
        <end position="269"/>
    </location>
</feature>
<proteinExistence type="predicted"/>
<sequence length="269" mass="28736">MKNTLQKTLLVFLALTLPLLSLGVQAAPSTAPSAQTVSDKGEVTIYVTRHGKTLFNAAHRTQGWSDTPLTAAGVEAAEQLGRGLKTVPFAAAYSSDSGRARETAKLALTAAGQTLPVTEDKRLRETFFGSYEGELDDVMWQPVAKKLGFSDLHALTQALSKGQITMKQMMNTLAELDPAHTTENAAQVHERMQAALHDIAEKVSADGGGNVLIVSHGMAIMAMLEGMTPEANLRAPLQNASVTVITYKNGKFSIGEVGDMQFVEKGKNP</sequence>
<dbReference type="InterPro" id="IPR005952">
    <property type="entry name" value="Phosphogly_mut1"/>
</dbReference>
<dbReference type="SMART" id="SM00855">
    <property type="entry name" value="PGAM"/>
    <property type="match status" value="1"/>
</dbReference>
<name>A0ABS6LKX9_9GAMM</name>
<dbReference type="Proteomes" id="UP000739284">
    <property type="component" value="Unassembled WGS sequence"/>
</dbReference>
<dbReference type="Pfam" id="PF00300">
    <property type="entry name" value="His_Phos_1"/>
    <property type="match status" value="2"/>
</dbReference>
<organism evidence="3 4">
    <name type="scientific">Rahnella ecdela</name>
    <dbReference type="NCBI Taxonomy" id="2816250"/>
    <lineage>
        <taxon>Bacteria</taxon>
        <taxon>Pseudomonadati</taxon>
        <taxon>Pseudomonadota</taxon>
        <taxon>Gammaproteobacteria</taxon>
        <taxon>Enterobacterales</taxon>
        <taxon>Yersiniaceae</taxon>
        <taxon>Rahnella</taxon>
    </lineage>
</organism>
<dbReference type="PANTHER" id="PTHR11931">
    <property type="entry name" value="PHOSPHOGLYCERATE MUTASE"/>
    <property type="match status" value="1"/>
</dbReference>
<evidence type="ECO:0000313" key="3">
    <source>
        <dbReference type="EMBL" id="MBU9847393.1"/>
    </source>
</evidence>
<dbReference type="CDD" id="cd07067">
    <property type="entry name" value="HP_PGM_like"/>
    <property type="match status" value="1"/>
</dbReference>
<feature type="signal peptide" evidence="2">
    <location>
        <begin position="1"/>
        <end position="26"/>
    </location>
</feature>
<evidence type="ECO:0000256" key="2">
    <source>
        <dbReference type="SAM" id="SignalP"/>
    </source>
</evidence>
<evidence type="ECO:0000256" key="1">
    <source>
        <dbReference type="ARBA" id="ARBA00022432"/>
    </source>
</evidence>
<protein>
    <submittedName>
        <fullName evidence="3">Histidine phosphatase family protein</fullName>
    </submittedName>
</protein>
<accession>A0ABS6LKX9</accession>
<comment type="caution">
    <text evidence="3">The sequence shown here is derived from an EMBL/GenBank/DDBJ whole genome shotgun (WGS) entry which is preliminary data.</text>
</comment>
<reference evidence="3 4" key="1">
    <citation type="submission" date="2021-03" db="EMBL/GenBank/DDBJ databases">
        <title>Five novel Rahnella species.</title>
        <authorList>
            <person name="Brady C."/>
            <person name="Asselin J."/>
            <person name="Beer S."/>
            <person name="Bruberg M.B."/>
            <person name="Crampton B."/>
            <person name="Venter S."/>
            <person name="Arnold D."/>
            <person name="Denman S."/>
        </authorList>
    </citation>
    <scope>NUCLEOTIDE SEQUENCE [LARGE SCALE GENOMIC DNA]</scope>
    <source>
        <strain evidence="3 4">FRB 231</strain>
    </source>
</reference>
<dbReference type="RefSeq" id="WP_217150720.1">
    <property type="nucleotide sequence ID" value="NZ_JAFMOY010000131.1"/>
</dbReference>
<keyword evidence="1" id="KW-0312">Gluconeogenesis</keyword>